<dbReference type="EC" id="1.10.3.2" evidence="6"/>
<dbReference type="InterPro" id="IPR034289">
    <property type="entry name" value="CuRO_3_LCC"/>
</dbReference>
<keyword evidence="9" id="KW-0479">Metal-binding</keyword>
<dbReference type="InterPro" id="IPR033138">
    <property type="entry name" value="Cu_oxidase_CS"/>
</dbReference>
<dbReference type="Pfam" id="PF07732">
    <property type="entry name" value="Cu-oxidase_3"/>
    <property type="match status" value="2"/>
</dbReference>
<dbReference type="SUPFAM" id="SSF140990">
    <property type="entry name" value="FtsH protease domain-like"/>
    <property type="match status" value="1"/>
</dbReference>
<keyword evidence="11" id="KW-0560">Oxidoreductase</keyword>
<evidence type="ECO:0000256" key="1">
    <source>
        <dbReference type="ARBA" id="ARBA00000349"/>
    </source>
</evidence>
<name>A0A199UF00_ANACO</name>
<reference evidence="19 20" key="1">
    <citation type="journal article" date="2016" name="DNA Res.">
        <title>The draft genome of MD-2 pineapple using hybrid error correction of long reads.</title>
        <authorList>
            <person name="Redwan R.M."/>
            <person name="Saidin A."/>
            <person name="Kumar S.V."/>
        </authorList>
    </citation>
    <scope>NUCLEOTIDE SEQUENCE [LARGE SCALE GENOMIC DNA]</scope>
    <source>
        <strain evidence="20">cv. MD2</strain>
        <tissue evidence="19">Leaf</tissue>
    </source>
</reference>
<dbReference type="Pfam" id="PF01434">
    <property type="entry name" value="Peptidase_M41"/>
    <property type="match status" value="1"/>
</dbReference>
<keyword evidence="8" id="KW-0964">Secreted</keyword>
<evidence type="ECO:0000259" key="15">
    <source>
        <dbReference type="Pfam" id="PF00394"/>
    </source>
</evidence>
<feature type="compositionally biased region" description="Basic and acidic residues" evidence="14">
    <location>
        <begin position="731"/>
        <end position="763"/>
    </location>
</feature>
<feature type="domain" description="Peptidase M41" evidence="16">
    <location>
        <begin position="579"/>
        <end position="719"/>
    </location>
</feature>
<evidence type="ECO:0000256" key="13">
    <source>
        <dbReference type="ARBA" id="ARBA00023185"/>
    </source>
</evidence>
<dbReference type="AlphaFoldDB" id="A0A199UF00"/>
<evidence type="ECO:0000256" key="5">
    <source>
        <dbReference type="ARBA" id="ARBA00010609"/>
    </source>
</evidence>
<comment type="cofactor">
    <cofactor evidence="2">
        <name>Cu cation</name>
        <dbReference type="ChEBI" id="CHEBI:23378"/>
    </cofactor>
</comment>
<dbReference type="GO" id="GO:0046274">
    <property type="term" value="P:lignin catabolic process"/>
    <property type="evidence" value="ECO:0007669"/>
    <property type="project" value="UniProtKB-KW"/>
</dbReference>
<dbReference type="PANTHER" id="PTHR11709:SF522">
    <property type="entry name" value="LACCASE-4"/>
    <property type="match status" value="1"/>
</dbReference>
<evidence type="ECO:0000256" key="7">
    <source>
        <dbReference type="ARBA" id="ARBA00022523"/>
    </source>
</evidence>
<dbReference type="PROSITE" id="PS00080">
    <property type="entry name" value="MULTICOPPER_OXIDASE2"/>
    <property type="match status" value="1"/>
</dbReference>
<evidence type="ECO:0000256" key="8">
    <source>
        <dbReference type="ARBA" id="ARBA00022525"/>
    </source>
</evidence>
<evidence type="ECO:0000256" key="2">
    <source>
        <dbReference type="ARBA" id="ARBA00001935"/>
    </source>
</evidence>
<comment type="caution">
    <text evidence="19">The sequence shown here is derived from an EMBL/GenBank/DDBJ whole genome shotgun (WGS) entry which is preliminary data.</text>
</comment>
<evidence type="ECO:0000256" key="12">
    <source>
        <dbReference type="ARBA" id="ARBA00023008"/>
    </source>
</evidence>
<evidence type="ECO:0000259" key="16">
    <source>
        <dbReference type="Pfam" id="PF01434"/>
    </source>
</evidence>
<feature type="non-terminal residue" evidence="19">
    <location>
        <position position="1270"/>
    </location>
</feature>
<keyword evidence="10" id="KW-0677">Repeat</keyword>
<dbReference type="InterPro" id="IPR011706">
    <property type="entry name" value="Cu-oxidase_C"/>
</dbReference>
<dbReference type="GO" id="GO:0004176">
    <property type="term" value="F:ATP-dependent peptidase activity"/>
    <property type="evidence" value="ECO:0007669"/>
    <property type="project" value="InterPro"/>
</dbReference>
<evidence type="ECO:0000256" key="9">
    <source>
        <dbReference type="ARBA" id="ARBA00022723"/>
    </source>
</evidence>
<comment type="catalytic activity">
    <reaction evidence="1">
        <text>4 hydroquinone + O2 = 4 benzosemiquinone + 2 H2O</text>
        <dbReference type="Rhea" id="RHEA:11276"/>
        <dbReference type="ChEBI" id="CHEBI:15377"/>
        <dbReference type="ChEBI" id="CHEBI:15379"/>
        <dbReference type="ChEBI" id="CHEBI:17594"/>
        <dbReference type="ChEBI" id="CHEBI:17977"/>
        <dbReference type="EC" id="1.10.3.2"/>
    </reaction>
</comment>
<dbReference type="Gene3D" id="2.60.40.420">
    <property type="entry name" value="Cupredoxins - blue copper proteins"/>
    <property type="match status" value="6"/>
</dbReference>
<evidence type="ECO:0000313" key="19">
    <source>
        <dbReference type="EMBL" id="OAY63447.1"/>
    </source>
</evidence>
<dbReference type="GO" id="GO:0004222">
    <property type="term" value="F:metalloendopeptidase activity"/>
    <property type="evidence" value="ECO:0007669"/>
    <property type="project" value="InterPro"/>
</dbReference>
<dbReference type="InterPro" id="IPR000642">
    <property type="entry name" value="Peptidase_M41"/>
</dbReference>
<dbReference type="InterPro" id="IPR045087">
    <property type="entry name" value="Cu-oxidase_fam"/>
</dbReference>
<sequence length="1270" mass="141060">MPIVIRAQQTGITRHYKFDIQMANVTRLCRTKSIVTVNGQFPGPKIVAREGDRVVVRVANHVPYNITLHWYARSETDTKRLGRWAGLHNPMPDPNGPKLRWANVELSFGMRIYLGYGPRSMGPIIILPKLGVPYPFAKPYKEVPIILGEWWEADTEAVISQALQTGGGPNVSDAYTINGLPGPLYNCSAKDTFKLKVKPGRTYLLRMINAALNDELFFAVANHTLTVVDADALYVKPFDTPTLVIAPGQTTNVLLRTKPTFPNATFFMAARPYVTGRGTFDNTTVAGVLEYTNPRSAFPAKGFNKKLPLYKPILPGLNDTSFVANFTSKLRSLATAQFPANVPQTIDRRFFFTVGLGVSPCPENQTCQGPNGTKFAATMNNVSFALPTTALLQSHFFGQSKDVYTPNFPIIPLMPFNYTGTPLNNTFVSNGTKVLVLPFNTSVELVMQDTSILGAESHPLHLHGFNFFVVGQGFGNYNPATDPSKFNLVDPVERNTVRVPAGGWVAIRFRADNPGAHELGPENGVARPRWTAPQPEAATSTVYFNDIAGCDEAKQEIMEFVHFLKNPRKYDELGAKIPKALGFAQYVPNENLLLTEEQLFDRTCMTLGGRAAEEILLGKISTGAQDDLEKVTKMAYSQVAVYGFSNKVGLLSFPQREDYEPTKPYSNKTAALIDSEVRIFVGRAYERTIQLVEEHKDHIAQVAELLLEKEVIHQEDLLRILGERPFRSEPTNDNRFKLEFQEEKPNKVAERDATLPNEEHPDGEWAIPRAQDHRERRRSDHSEGRQPHQGQCHLPLLRSQWADGPSYVTQCPIQTGRSYVYNFTIVGQRGTLWWHAHASWLRVTLYGPLIILPKLGVSYPFPQPYKEVPIMLGEWFNADPEAVVAQALQTGAGPNVSDAYTVNGLPGPTYNCSAKDTFKLRVKPGRTYLLRIINAALNDELFFSIANHTLTVVEADANYVKPFSTSTLLVSPGQTTNVLLSVAPSVPAASAFLISASPYTTARPGTFDNTTVSALLEYQPYNKNLPLVKPTLPLFNDTQTVSNFTAKFRSLNPPVVPREVDRRFFFAVGLGTSPCPRNHTCQGPNGTKFAASINNISFVLPTTALLQAHYSMKTMGVFTTDLPYEPWHEFNYTGTLPNNTFVTFGTKTVMLPYNTSVELVMQGTSIQGAESHPLHLHGHNFYVLGQGFGNYDPENDPIRFNLVDPVQRNTVGVPSAGWVAIRFRADNPGVWLMHCHLDVHLSWGLTMAWVVNDGRLPSQKLPPPPSDLPK</sequence>
<feature type="domain" description="Plastocyanin-like" evidence="18">
    <location>
        <begin position="20"/>
        <end position="71"/>
    </location>
</feature>
<dbReference type="GO" id="GO:0006508">
    <property type="term" value="P:proteolysis"/>
    <property type="evidence" value="ECO:0007669"/>
    <property type="project" value="InterPro"/>
</dbReference>
<dbReference type="Pfam" id="PF00394">
    <property type="entry name" value="Cu-oxidase"/>
    <property type="match status" value="2"/>
</dbReference>
<dbReference type="STRING" id="4615.A0A199UF00"/>
<dbReference type="PROSITE" id="PS00079">
    <property type="entry name" value="MULTICOPPER_OXIDASE1"/>
    <property type="match status" value="1"/>
</dbReference>
<feature type="compositionally biased region" description="Basic and acidic residues" evidence="14">
    <location>
        <begin position="770"/>
        <end position="786"/>
    </location>
</feature>
<dbReference type="GO" id="GO:0005524">
    <property type="term" value="F:ATP binding"/>
    <property type="evidence" value="ECO:0007669"/>
    <property type="project" value="InterPro"/>
</dbReference>
<dbReference type="Proteomes" id="UP000092600">
    <property type="component" value="Unassembled WGS sequence"/>
</dbReference>
<dbReference type="SUPFAM" id="SSF49503">
    <property type="entry name" value="Cupredoxins"/>
    <property type="match status" value="6"/>
</dbReference>
<dbReference type="Gene3D" id="1.20.58.760">
    <property type="entry name" value="Peptidase M41"/>
    <property type="match status" value="1"/>
</dbReference>
<dbReference type="InterPro" id="IPR011707">
    <property type="entry name" value="Cu-oxidase-like_N"/>
</dbReference>
<dbReference type="FunFam" id="2.60.40.420:FF:000049">
    <property type="entry name" value="Laccase"/>
    <property type="match status" value="2"/>
</dbReference>
<feature type="domain" description="Plastocyanin-like" evidence="18">
    <location>
        <begin position="798"/>
        <end position="854"/>
    </location>
</feature>
<proteinExistence type="inferred from homology"/>
<evidence type="ECO:0000256" key="6">
    <source>
        <dbReference type="ARBA" id="ARBA00012297"/>
    </source>
</evidence>
<dbReference type="GO" id="GO:0005507">
    <property type="term" value="F:copper ion binding"/>
    <property type="evidence" value="ECO:0007669"/>
    <property type="project" value="InterPro"/>
</dbReference>
<feature type="region of interest" description="Disordered" evidence="14">
    <location>
        <begin position="731"/>
        <end position="792"/>
    </location>
</feature>
<organism evidence="19 20">
    <name type="scientific">Ananas comosus</name>
    <name type="common">Pineapple</name>
    <name type="synonym">Ananas ananas</name>
    <dbReference type="NCBI Taxonomy" id="4615"/>
    <lineage>
        <taxon>Eukaryota</taxon>
        <taxon>Viridiplantae</taxon>
        <taxon>Streptophyta</taxon>
        <taxon>Embryophyta</taxon>
        <taxon>Tracheophyta</taxon>
        <taxon>Spermatophyta</taxon>
        <taxon>Magnoliopsida</taxon>
        <taxon>Liliopsida</taxon>
        <taxon>Poales</taxon>
        <taxon>Bromeliaceae</taxon>
        <taxon>Bromelioideae</taxon>
        <taxon>Ananas</taxon>
    </lineage>
</organism>
<comment type="subcellular location">
    <subcellularLocation>
        <location evidence="4">Secreted</location>
        <location evidence="4">Extracellular space</location>
        <location evidence="4">Apoplast</location>
    </subcellularLocation>
</comment>
<feature type="domain" description="Plastocyanin-like" evidence="15">
    <location>
        <begin position="142"/>
        <end position="293"/>
    </location>
</feature>
<dbReference type="InterPro" id="IPR001117">
    <property type="entry name" value="Cu-oxidase_2nd"/>
</dbReference>
<feature type="domain" description="Plastocyanin-like" evidence="17">
    <location>
        <begin position="1132"/>
        <end position="1253"/>
    </location>
</feature>
<dbReference type="InterPro" id="IPR017761">
    <property type="entry name" value="Laccase"/>
</dbReference>
<protein>
    <recommendedName>
        <fullName evidence="6">laccase</fullName>
        <ecNumber evidence="6">1.10.3.2</ecNumber>
    </recommendedName>
</protein>
<evidence type="ECO:0000256" key="3">
    <source>
        <dbReference type="ARBA" id="ARBA00002075"/>
    </source>
</evidence>
<evidence type="ECO:0000256" key="10">
    <source>
        <dbReference type="ARBA" id="ARBA00022737"/>
    </source>
</evidence>
<dbReference type="InterPro" id="IPR008972">
    <property type="entry name" value="Cupredoxin"/>
</dbReference>
<dbReference type="InterPro" id="IPR002355">
    <property type="entry name" value="Cu_oxidase_Cu_BS"/>
</dbReference>
<evidence type="ECO:0000256" key="4">
    <source>
        <dbReference type="ARBA" id="ARBA00004271"/>
    </source>
</evidence>
<gene>
    <name evidence="19" type="ORF">ACMD2_15572</name>
</gene>
<dbReference type="GO" id="GO:0052716">
    <property type="term" value="F:hydroquinone:oxygen oxidoreductase activity"/>
    <property type="evidence" value="ECO:0007669"/>
    <property type="project" value="UniProtKB-EC"/>
</dbReference>
<keyword evidence="7" id="KW-0052">Apoplast</keyword>
<keyword evidence="13" id="KW-0439">Lignin degradation</keyword>
<dbReference type="CDD" id="cd13875">
    <property type="entry name" value="CuRO_2_LCC_plant"/>
    <property type="match status" value="2"/>
</dbReference>
<evidence type="ECO:0000259" key="18">
    <source>
        <dbReference type="Pfam" id="PF07732"/>
    </source>
</evidence>
<dbReference type="InterPro" id="IPR034285">
    <property type="entry name" value="CuRO_2_LCC"/>
</dbReference>
<feature type="domain" description="Plastocyanin-like" evidence="17">
    <location>
        <begin position="422"/>
        <end position="516"/>
    </location>
</feature>
<dbReference type="PANTHER" id="PTHR11709">
    <property type="entry name" value="MULTI-COPPER OXIDASE"/>
    <property type="match status" value="1"/>
</dbReference>
<feature type="domain" description="Plastocyanin-like" evidence="15">
    <location>
        <begin position="867"/>
        <end position="1019"/>
    </location>
</feature>
<dbReference type="NCBIfam" id="TIGR03389">
    <property type="entry name" value="laccase"/>
    <property type="match status" value="2"/>
</dbReference>
<evidence type="ECO:0000259" key="17">
    <source>
        <dbReference type="Pfam" id="PF07731"/>
    </source>
</evidence>
<dbReference type="CDD" id="cd13897">
    <property type="entry name" value="CuRO_3_LCC_plant"/>
    <property type="match status" value="1"/>
</dbReference>
<keyword evidence="12" id="KW-0186">Copper</keyword>
<evidence type="ECO:0000256" key="14">
    <source>
        <dbReference type="SAM" id="MobiDB-lite"/>
    </source>
</evidence>
<dbReference type="Pfam" id="PF07731">
    <property type="entry name" value="Cu-oxidase_2"/>
    <property type="match status" value="2"/>
</dbReference>
<comment type="similarity">
    <text evidence="5">Belongs to the multicopper oxidase family.</text>
</comment>
<dbReference type="EMBL" id="LSRQ01008341">
    <property type="protein sequence ID" value="OAY63447.1"/>
    <property type="molecule type" value="Genomic_DNA"/>
</dbReference>
<evidence type="ECO:0000313" key="20">
    <source>
        <dbReference type="Proteomes" id="UP000092600"/>
    </source>
</evidence>
<comment type="function">
    <text evidence="3">Lignin degradation and detoxification of lignin-derived products.</text>
</comment>
<accession>A0A199UF00</accession>
<evidence type="ECO:0000256" key="11">
    <source>
        <dbReference type="ARBA" id="ARBA00023002"/>
    </source>
</evidence>
<dbReference type="GO" id="GO:0048046">
    <property type="term" value="C:apoplast"/>
    <property type="evidence" value="ECO:0007669"/>
    <property type="project" value="UniProtKB-SubCell"/>
</dbReference>
<dbReference type="InterPro" id="IPR037219">
    <property type="entry name" value="Peptidase_M41-like"/>
</dbReference>